<gene>
    <name evidence="1" type="ORF">VNO80_10705</name>
</gene>
<comment type="caution">
    <text evidence="1">The sequence shown here is derived from an EMBL/GenBank/DDBJ whole genome shotgun (WGS) entry which is preliminary data.</text>
</comment>
<dbReference type="AlphaFoldDB" id="A0AAN9NDX0"/>
<dbReference type="EMBL" id="JAYMYR010000004">
    <property type="protein sequence ID" value="KAK7368677.1"/>
    <property type="molecule type" value="Genomic_DNA"/>
</dbReference>
<evidence type="ECO:0000313" key="1">
    <source>
        <dbReference type="EMBL" id="KAK7368677.1"/>
    </source>
</evidence>
<keyword evidence="2" id="KW-1185">Reference proteome</keyword>
<name>A0AAN9NDX0_PHACN</name>
<dbReference type="Proteomes" id="UP001374584">
    <property type="component" value="Unassembled WGS sequence"/>
</dbReference>
<accession>A0AAN9NDX0</accession>
<sequence length="73" mass="8439">MRISCNYTFVRVRLKNIWKQISIPLGLETSLKLLVGRSYIKLDHFSITVQRAPAPASQLLAYDQIHLTERPTK</sequence>
<proteinExistence type="predicted"/>
<protein>
    <submittedName>
        <fullName evidence="1">Uncharacterized protein</fullName>
    </submittedName>
</protein>
<organism evidence="1 2">
    <name type="scientific">Phaseolus coccineus</name>
    <name type="common">Scarlet runner bean</name>
    <name type="synonym">Phaseolus multiflorus</name>
    <dbReference type="NCBI Taxonomy" id="3886"/>
    <lineage>
        <taxon>Eukaryota</taxon>
        <taxon>Viridiplantae</taxon>
        <taxon>Streptophyta</taxon>
        <taxon>Embryophyta</taxon>
        <taxon>Tracheophyta</taxon>
        <taxon>Spermatophyta</taxon>
        <taxon>Magnoliopsida</taxon>
        <taxon>eudicotyledons</taxon>
        <taxon>Gunneridae</taxon>
        <taxon>Pentapetalae</taxon>
        <taxon>rosids</taxon>
        <taxon>fabids</taxon>
        <taxon>Fabales</taxon>
        <taxon>Fabaceae</taxon>
        <taxon>Papilionoideae</taxon>
        <taxon>50 kb inversion clade</taxon>
        <taxon>NPAAA clade</taxon>
        <taxon>indigoferoid/millettioid clade</taxon>
        <taxon>Phaseoleae</taxon>
        <taxon>Phaseolus</taxon>
    </lineage>
</organism>
<reference evidence="1 2" key="1">
    <citation type="submission" date="2024-01" db="EMBL/GenBank/DDBJ databases">
        <title>The genomes of 5 underutilized Papilionoideae crops provide insights into root nodulation and disease resistanc.</title>
        <authorList>
            <person name="Jiang F."/>
        </authorList>
    </citation>
    <scope>NUCLEOTIDE SEQUENCE [LARGE SCALE GENOMIC DNA]</scope>
    <source>
        <strain evidence="1">JINMINGXINNONG_FW02</strain>
        <tissue evidence="1">Leaves</tissue>
    </source>
</reference>
<evidence type="ECO:0000313" key="2">
    <source>
        <dbReference type="Proteomes" id="UP001374584"/>
    </source>
</evidence>